<dbReference type="InterPro" id="IPR016024">
    <property type="entry name" value="ARM-type_fold"/>
</dbReference>
<reference evidence="1" key="1">
    <citation type="submission" date="2017-09" db="EMBL/GenBank/DDBJ databases">
        <title>Complete Genome Sequence of ansamitocin-producing Bacterium Actinosynnema pretiosum X47.</title>
        <authorList>
            <person name="Cao G."/>
            <person name="Zong G."/>
            <person name="Zhong C."/>
            <person name="Fu J."/>
        </authorList>
    </citation>
    <scope>NUCLEOTIDE SEQUENCE [LARGE SCALE GENOMIC DNA]</scope>
    <source>
        <strain evidence="1">X47</strain>
    </source>
</reference>
<sequence length="377" mass="40740">MGPYRSRPPRRWPSSPADLASPLLALYDADARPEPPAGFSTGTLVGALREGGFPHRADLVRDLSAALDDRVAERTGLLTSLLRSPRRGRVRTRWGPRRCWCPVGAVTTASWSRWSGTGWMTPRRPHGRRRSWKHWGELVAPAADALARALEAEPLGEPSLGPVLRALGGLRDERALPALRRALERPEPPGGIGGLIGACGSVAADLVPLLRARLRDPRPLWAAGALWRVTADAGPVLPVLLRHLTGADQHRVREAAEALAELGPVARSARPALREVLRGKGTAWVELHAARALWRVAGEAHVDVLCRVWAGNRHARTDVARCFAELGPRAASAGPLLREESGQARRHTAMPNAWSSDQVPRDLALLRACDAALTAMG</sequence>
<dbReference type="EMBL" id="CP023445">
    <property type="protein sequence ID" value="ATE55563.1"/>
    <property type="molecule type" value="Genomic_DNA"/>
</dbReference>
<evidence type="ECO:0000313" key="2">
    <source>
        <dbReference type="Proteomes" id="UP000218505"/>
    </source>
</evidence>
<dbReference type="SUPFAM" id="SSF48371">
    <property type="entry name" value="ARM repeat"/>
    <property type="match status" value="1"/>
</dbReference>
<dbReference type="Gene3D" id="1.25.10.10">
    <property type="entry name" value="Leucine-rich Repeat Variant"/>
    <property type="match status" value="1"/>
</dbReference>
<dbReference type="Proteomes" id="UP000218505">
    <property type="component" value="Chromosome"/>
</dbReference>
<dbReference type="RefSeq" id="WP_096495394.1">
    <property type="nucleotide sequence ID" value="NZ_CP023445.1"/>
</dbReference>
<keyword evidence="2" id="KW-1185">Reference proteome</keyword>
<proteinExistence type="predicted"/>
<evidence type="ECO:0008006" key="3">
    <source>
        <dbReference type="Google" id="ProtNLM"/>
    </source>
</evidence>
<dbReference type="KEGG" id="apre:CNX65_21605"/>
<accession>A0A290Z9A7</accession>
<gene>
    <name evidence="1" type="ORF">CNX65_21605</name>
</gene>
<protein>
    <recommendedName>
        <fullName evidence="3">HEAT repeat domain-containing protein</fullName>
    </recommendedName>
</protein>
<evidence type="ECO:0000313" key="1">
    <source>
        <dbReference type="EMBL" id="ATE55563.1"/>
    </source>
</evidence>
<dbReference type="AlphaFoldDB" id="A0A290Z9A7"/>
<dbReference type="InterPro" id="IPR011989">
    <property type="entry name" value="ARM-like"/>
</dbReference>
<organism evidence="1 2">
    <name type="scientific">Actinosynnema pretiosum</name>
    <dbReference type="NCBI Taxonomy" id="42197"/>
    <lineage>
        <taxon>Bacteria</taxon>
        <taxon>Bacillati</taxon>
        <taxon>Actinomycetota</taxon>
        <taxon>Actinomycetes</taxon>
        <taxon>Pseudonocardiales</taxon>
        <taxon>Pseudonocardiaceae</taxon>
        <taxon>Actinosynnema</taxon>
    </lineage>
</organism>
<name>A0A290Z9A7_9PSEU</name>